<reference evidence="3" key="1">
    <citation type="submission" date="2017-09" db="EMBL/GenBank/DDBJ databases">
        <title>Genome sequence of Nannocystis excedens DSM 71.</title>
        <authorList>
            <person name="Blom J."/>
        </authorList>
    </citation>
    <scope>NUCLEOTIDE SEQUENCE [LARGE SCALE GENOMIC DNA]</scope>
    <source>
        <strain evidence="3">type strain: E19</strain>
    </source>
</reference>
<evidence type="ECO:0000313" key="2">
    <source>
        <dbReference type="EMBL" id="SON54306.1"/>
    </source>
</evidence>
<gene>
    <name evidence="2" type="ORF">HDIA_0765</name>
</gene>
<protein>
    <submittedName>
        <fullName evidence="2">Uncharacterized protein</fullName>
    </submittedName>
</protein>
<organism evidence="2 3">
    <name type="scientific">Hartmannibacter diazotrophicus</name>
    <dbReference type="NCBI Taxonomy" id="1482074"/>
    <lineage>
        <taxon>Bacteria</taxon>
        <taxon>Pseudomonadati</taxon>
        <taxon>Pseudomonadota</taxon>
        <taxon>Alphaproteobacteria</taxon>
        <taxon>Hyphomicrobiales</taxon>
        <taxon>Pleomorphomonadaceae</taxon>
        <taxon>Hartmannibacter</taxon>
    </lineage>
</organism>
<accession>A0A2C9D232</accession>
<dbReference type="AlphaFoldDB" id="A0A2C9D232"/>
<dbReference type="Proteomes" id="UP000223606">
    <property type="component" value="Chromosome 1"/>
</dbReference>
<keyword evidence="1" id="KW-1133">Transmembrane helix</keyword>
<dbReference type="EMBL" id="LT960614">
    <property type="protein sequence ID" value="SON54306.1"/>
    <property type="molecule type" value="Genomic_DNA"/>
</dbReference>
<keyword evidence="1" id="KW-0812">Transmembrane</keyword>
<sequence>MFDKQLSPEDIANILFALVAVLSGIGVYVRTKGRTVPVDAVVGPAFNEHELVQQLRRIADAVEGVRDVLEDANDADRQEMQKNVARLVRHMESEREDH</sequence>
<feature type="transmembrane region" description="Helical" evidence="1">
    <location>
        <begin position="12"/>
        <end position="29"/>
    </location>
</feature>
<name>A0A2C9D232_9HYPH</name>
<proteinExistence type="predicted"/>
<keyword evidence="1" id="KW-0472">Membrane</keyword>
<evidence type="ECO:0000313" key="3">
    <source>
        <dbReference type="Proteomes" id="UP000223606"/>
    </source>
</evidence>
<dbReference type="RefSeq" id="WP_099554512.1">
    <property type="nucleotide sequence ID" value="NZ_LT960614.1"/>
</dbReference>
<keyword evidence="3" id="KW-1185">Reference proteome</keyword>
<evidence type="ECO:0000256" key="1">
    <source>
        <dbReference type="SAM" id="Phobius"/>
    </source>
</evidence>
<dbReference type="KEGG" id="hdi:HDIA_0765"/>